<dbReference type="SUPFAM" id="SSF51395">
    <property type="entry name" value="FMN-linked oxidoreductases"/>
    <property type="match status" value="1"/>
</dbReference>
<evidence type="ECO:0000313" key="2">
    <source>
        <dbReference type="EMBL" id="BDZ40180.1"/>
    </source>
</evidence>
<dbReference type="CDD" id="cd02933">
    <property type="entry name" value="OYE_like_FMN"/>
    <property type="match status" value="1"/>
</dbReference>
<dbReference type="EMBL" id="AP027728">
    <property type="protein sequence ID" value="BDZ40180.1"/>
    <property type="molecule type" value="Genomic_DNA"/>
</dbReference>
<dbReference type="RefSeq" id="WP_286300694.1">
    <property type="nucleotide sequence ID" value="NZ_AP027728.1"/>
</dbReference>
<proteinExistence type="predicted"/>
<organism evidence="2 3">
    <name type="scientific">Microbacterium suwonense</name>
    <dbReference type="NCBI Taxonomy" id="683047"/>
    <lineage>
        <taxon>Bacteria</taxon>
        <taxon>Bacillati</taxon>
        <taxon>Actinomycetota</taxon>
        <taxon>Actinomycetes</taxon>
        <taxon>Micrococcales</taxon>
        <taxon>Microbacteriaceae</taxon>
        <taxon>Microbacterium</taxon>
    </lineage>
</organism>
<evidence type="ECO:0000259" key="1">
    <source>
        <dbReference type="Pfam" id="PF00724"/>
    </source>
</evidence>
<keyword evidence="3" id="KW-1185">Reference proteome</keyword>
<feature type="domain" description="NADH:flavin oxidoreductase/NADH oxidase N-terminal" evidence="1">
    <location>
        <begin position="10"/>
        <end position="338"/>
    </location>
</feature>
<dbReference type="InterPro" id="IPR013785">
    <property type="entry name" value="Aldolase_TIM"/>
</dbReference>
<reference evidence="3" key="1">
    <citation type="journal article" date="2019" name="Int. J. Syst. Evol. Microbiol.">
        <title>The Global Catalogue of Microorganisms (GCM) 10K type strain sequencing project: providing services to taxonomists for standard genome sequencing and annotation.</title>
        <authorList>
            <consortium name="The Broad Institute Genomics Platform"/>
            <consortium name="The Broad Institute Genome Sequencing Center for Infectious Disease"/>
            <person name="Wu L."/>
            <person name="Ma J."/>
        </authorList>
    </citation>
    <scope>NUCLEOTIDE SEQUENCE [LARGE SCALE GENOMIC DNA]</scope>
    <source>
        <strain evidence="3">NBRC 106310</strain>
    </source>
</reference>
<dbReference type="InterPro" id="IPR045247">
    <property type="entry name" value="Oye-like"/>
</dbReference>
<dbReference type="Proteomes" id="UP001321543">
    <property type="component" value="Chromosome"/>
</dbReference>
<gene>
    <name evidence="2" type="ORF">GCM10025863_27940</name>
</gene>
<accession>A0ABM8FWS3</accession>
<dbReference type="PANTHER" id="PTHR22893:SF91">
    <property type="entry name" value="NADPH DEHYDROGENASE 2-RELATED"/>
    <property type="match status" value="1"/>
</dbReference>
<dbReference type="Gene3D" id="3.20.20.70">
    <property type="entry name" value="Aldolase class I"/>
    <property type="match status" value="1"/>
</dbReference>
<dbReference type="InterPro" id="IPR001155">
    <property type="entry name" value="OxRdtase_FMN_N"/>
</dbReference>
<dbReference type="Pfam" id="PF00724">
    <property type="entry name" value="Oxidored_FMN"/>
    <property type="match status" value="1"/>
</dbReference>
<sequence>MTSTPTPTAFDPIEVGALPLRNRIVMAPMTRSRAFRTLATDDMAEYYAQRAGAGLIVTEGIQPSAIGQGYPATPGLHSAEQVESWRRVTDAVHANGGRIVAQLMHTGRISHPSNPEAAGNGALIPVAPSAVRANGQIFTPTGRQDHATPTALTEDGIRDTIADFSSAAQNAIAAGFDGVEVHGANGYLLHQFLTTNANLRTDRWGGSPENRIRFAVEVTRAVTEAIGADRTGIRLSPNNRLGDTAEDDHTTLYPLLVGELDKLGLAYLHLVDAGDPGLTPRIREKWSSALILNASAPDISTHPERLRLVDDGAADLVSFARLFIANPDLVERLAAGAELAAPDMTKAYGGTAEGYTDYAPLSLVGAA</sequence>
<evidence type="ECO:0000313" key="3">
    <source>
        <dbReference type="Proteomes" id="UP001321543"/>
    </source>
</evidence>
<protein>
    <submittedName>
        <fullName evidence="2">Alkene reductase</fullName>
    </submittedName>
</protein>
<dbReference type="PANTHER" id="PTHR22893">
    <property type="entry name" value="NADH OXIDOREDUCTASE-RELATED"/>
    <property type="match status" value="1"/>
</dbReference>
<name>A0ABM8FWS3_9MICO</name>